<sequence>MTDFLMSFIYLGSLIVFIGCMVLCDHRWKLGFFRNAPRAALAIGVTYVGFLLWDVLGIVTGTFYRGDSPYMTGIDLAPHMPIEELFFLFFLCYLTLNLTSAVSLVLKTPLPEQRGATTQPANTGATTGEAQP</sequence>
<protein>
    <submittedName>
        <fullName evidence="9">C50 carotenoid epsilon cyclase</fullName>
    </submittedName>
</protein>
<dbReference type="EMBL" id="BA000035">
    <property type="protein sequence ID" value="BAC17449.1"/>
    <property type="molecule type" value="Genomic_DNA"/>
</dbReference>
<dbReference type="AlphaFoldDB" id="Q8FRW9"/>
<keyword evidence="5 8" id="KW-1133">Transmembrane helix</keyword>
<feature type="transmembrane region" description="Helical" evidence="8">
    <location>
        <begin position="85"/>
        <end position="106"/>
    </location>
</feature>
<keyword evidence="6 8" id="KW-0472">Membrane</keyword>
<accession>Q8FRW9</accession>
<evidence type="ECO:0000256" key="7">
    <source>
        <dbReference type="ARBA" id="ARBA00023235"/>
    </source>
</evidence>
<keyword evidence="4" id="KW-0125">Carotenoid biosynthesis</keyword>
<dbReference type="HOGENOM" id="CLU_157812_0_0_11"/>
<dbReference type="STRING" id="196164.gene:10741041"/>
<evidence type="ECO:0000256" key="3">
    <source>
        <dbReference type="ARBA" id="ARBA00022692"/>
    </source>
</evidence>
<comment type="pathway">
    <text evidence="2">Carotenoid biosynthesis.</text>
</comment>
<keyword evidence="10" id="KW-1185">Reference proteome</keyword>
<dbReference type="InterPro" id="IPR017825">
    <property type="entry name" value="Lycopene_cyclase_dom"/>
</dbReference>
<dbReference type="Proteomes" id="UP000001409">
    <property type="component" value="Chromosome"/>
</dbReference>
<comment type="subcellular location">
    <subcellularLocation>
        <location evidence="1">Membrane</location>
        <topology evidence="1">Multi-pass membrane protein</topology>
    </subcellularLocation>
</comment>
<evidence type="ECO:0000256" key="4">
    <source>
        <dbReference type="ARBA" id="ARBA00022746"/>
    </source>
</evidence>
<dbReference type="KEGG" id="cef:CE0639"/>
<dbReference type="GO" id="GO:0016872">
    <property type="term" value="F:intramolecular lyase activity"/>
    <property type="evidence" value="ECO:0007669"/>
    <property type="project" value="InterPro"/>
</dbReference>
<feature type="transmembrane region" description="Helical" evidence="8">
    <location>
        <begin position="6"/>
        <end position="28"/>
    </location>
</feature>
<keyword evidence="3 8" id="KW-0812">Transmembrane</keyword>
<evidence type="ECO:0000256" key="6">
    <source>
        <dbReference type="ARBA" id="ARBA00023136"/>
    </source>
</evidence>
<dbReference type="GO" id="GO:0016117">
    <property type="term" value="P:carotenoid biosynthetic process"/>
    <property type="evidence" value="ECO:0007669"/>
    <property type="project" value="UniProtKB-KW"/>
</dbReference>
<dbReference type="NCBIfam" id="TIGR03462">
    <property type="entry name" value="CarR_dom_SF"/>
    <property type="match status" value="1"/>
</dbReference>
<evidence type="ECO:0000256" key="5">
    <source>
        <dbReference type="ARBA" id="ARBA00022989"/>
    </source>
</evidence>
<dbReference type="eggNOG" id="COG3266">
    <property type="taxonomic scope" value="Bacteria"/>
</dbReference>
<feature type="transmembrane region" description="Helical" evidence="8">
    <location>
        <begin position="40"/>
        <end position="65"/>
    </location>
</feature>
<organism evidence="9 10">
    <name type="scientific">Corynebacterium efficiens (strain DSM 44549 / YS-314 / AJ 12310 / JCM 11189 / NBRC 100395)</name>
    <dbReference type="NCBI Taxonomy" id="196164"/>
    <lineage>
        <taxon>Bacteria</taxon>
        <taxon>Bacillati</taxon>
        <taxon>Actinomycetota</taxon>
        <taxon>Actinomycetes</taxon>
        <taxon>Mycobacteriales</taxon>
        <taxon>Corynebacteriaceae</taxon>
        <taxon>Corynebacterium</taxon>
    </lineage>
</organism>
<name>Q8FRW9_COREF</name>
<keyword evidence="7" id="KW-0413">Isomerase</keyword>
<dbReference type="GO" id="GO:0016020">
    <property type="term" value="C:membrane"/>
    <property type="evidence" value="ECO:0007669"/>
    <property type="project" value="UniProtKB-SubCell"/>
</dbReference>
<gene>
    <name evidence="9" type="primary">crtYe</name>
</gene>
<evidence type="ECO:0000256" key="1">
    <source>
        <dbReference type="ARBA" id="ARBA00004141"/>
    </source>
</evidence>
<reference evidence="9 10" key="1">
    <citation type="journal article" date="2003" name="Genome Res.">
        <title>Comparative complete genome sequence analysis of the amino acid replacements responsible for the thermostability of Corynebacterium efficiens.</title>
        <authorList>
            <person name="Nishio Y."/>
            <person name="Nakamura Y."/>
            <person name="Kawarabayasi Y."/>
            <person name="Usuda Y."/>
            <person name="Kimura E."/>
            <person name="Sugimoto S."/>
            <person name="Matsui K."/>
            <person name="Yamagishi A."/>
            <person name="Kikuchi H."/>
            <person name="Ikeo K."/>
            <person name="Gojobori T."/>
        </authorList>
    </citation>
    <scope>NUCLEOTIDE SEQUENCE [LARGE SCALE GENOMIC DNA]</scope>
    <source>
        <strain evidence="10">DSM 44549 / YS-314 / AJ 12310 / JCM 11189 / NBRC 100395</strain>
    </source>
</reference>
<dbReference type="GO" id="GO:0045436">
    <property type="term" value="F:lycopene beta cyclase activity"/>
    <property type="evidence" value="ECO:0007669"/>
    <property type="project" value="UniProtKB-ARBA"/>
</dbReference>
<proteinExistence type="predicted"/>
<evidence type="ECO:0000313" key="9">
    <source>
        <dbReference type="EMBL" id="BAC17449.1"/>
    </source>
</evidence>
<evidence type="ECO:0000256" key="8">
    <source>
        <dbReference type="SAM" id="Phobius"/>
    </source>
</evidence>
<evidence type="ECO:0000256" key="2">
    <source>
        <dbReference type="ARBA" id="ARBA00004829"/>
    </source>
</evidence>
<evidence type="ECO:0000313" key="10">
    <source>
        <dbReference type="Proteomes" id="UP000001409"/>
    </source>
</evidence>